<dbReference type="RefSeq" id="WP_106683308.1">
    <property type="nucleotide sequence ID" value="NZ_CP027667.1"/>
</dbReference>
<accession>A0A2R3QAL0</accession>
<dbReference type="AlphaFoldDB" id="A0A2R3QAL0"/>
<feature type="chain" id="PRO_5015319407" evidence="1">
    <location>
        <begin position="26"/>
        <end position="487"/>
    </location>
</feature>
<evidence type="ECO:0000256" key="1">
    <source>
        <dbReference type="SAM" id="SignalP"/>
    </source>
</evidence>
<dbReference type="OrthoDB" id="5763254at2"/>
<keyword evidence="1" id="KW-0732">Signal</keyword>
<organism evidence="2 3">
    <name type="scientific">Melaminivora suipulveris</name>
    <dbReference type="NCBI Taxonomy" id="2109913"/>
    <lineage>
        <taxon>Bacteria</taxon>
        <taxon>Pseudomonadati</taxon>
        <taxon>Pseudomonadota</taxon>
        <taxon>Betaproteobacteria</taxon>
        <taxon>Burkholderiales</taxon>
        <taxon>Comamonadaceae</taxon>
        <taxon>Melaminivora</taxon>
    </lineage>
</organism>
<keyword evidence="3" id="KW-1185">Reference proteome</keyword>
<gene>
    <name evidence="2" type="ORF">C6568_05820</name>
</gene>
<evidence type="ECO:0000313" key="2">
    <source>
        <dbReference type="EMBL" id="AVO48828.1"/>
    </source>
</evidence>
<proteinExistence type="predicted"/>
<sequence>MKKNVLALSIAAMIGGLGFAGAASAQTVDTLTVNESGLGHMLLVPYYTAQNNNMTVFHMVNTDSVNGKAMKVRFRGAANSDDVLDFQVFLSPGDVWTGAVVKGGDADGRAQLVTADGSCTLPAIAKNEPVNFIYDRLPSWMDGAAKANSTREGYIEIFNMADVKSGSDLFKATKHVNGVAPCTDAALSATLMMEEATPGLAAPTGGLMGSWYIMNVPSTLTFGGSTTNVLATGATRNVFSAQANGAPRSGLFSADPLFKNGLLETQKFDMPDFSTPFLGVTPTTQTGADTQANALTQLLARTAVMNQYAQDANISAKTDWVFSMPTRRYNVAANYNVTPGNAGYRVYNSAVGSFFTAGNTSVNATAGDANYGQICLSSTTQIFLDREETAKTTGAVFSPGNVTKLPLCGEVSVMSFASGSVLGAAVAKTAASGTYTNGWGRINFAEPGIPVLGGAYISLRNPSASAGVSGNYGLLWPHSYISALPPK</sequence>
<dbReference type="KEGG" id="mela:C6568_05820"/>
<name>A0A2R3QAL0_9BURK</name>
<feature type="signal peptide" evidence="1">
    <location>
        <begin position="1"/>
        <end position="25"/>
    </location>
</feature>
<evidence type="ECO:0000313" key="3">
    <source>
        <dbReference type="Proteomes" id="UP000237925"/>
    </source>
</evidence>
<dbReference type="EMBL" id="CP027667">
    <property type="protein sequence ID" value="AVO48828.1"/>
    <property type="molecule type" value="Genomic_DNA"/>
</dbReference>
<protein>
    <submittedName>
        <fullName evidence="2">Cell surface protein</fullName>
    </submittedName>
</protein>
<reference evidence="2 3" key="1">
    <citation type="submission" date="2018-03" db="EMBL/GenBank/DDBJ databases">
        <title>Genome sequencing of Melaminivora sp.</title>
        <authorList>
            <person name="Kim S.-J."/>
            <person name="Heo J."/>
            <person name="Ahn J.-H."/>
            <person name="Kwon S.-W."/>
        </authorList>
    </citation>
    <scope>NUCLEOTIDE SEQUENCE [LARGE SCALE GENOMIC DNA]</scope>
    <source>
        <strain evidence="2 3">SC2-9</strain>
    </source>
</reference>
<dbReference type="Proteomes" id="UP000237925">
    <property type="component" value="Chromosome"/>
</dbReference>